<dbReference type="InterPro" id="IPR023614">
    <property type="entry name" value="Porin_dom_sf"/>
</dbReference>
<keyword evidence="3" id="KW-0813">Transport</keyword>
<keyword evidence="14" id="KW-1185">Reference proteome</keyword>
<accession>A0ABT6AP17</accession>
<evidence type="ECO:0000259" key="12">
    <source>
        <dbReference type="Pfam" id="PF13609"/>
    </source>
</evidence>
<comment type="subunit">
    <text evidence="2">Homotrimer.</text>
</comment>
<dbReference type="PANTHER" id="PTHR34501">
    <property type="entry name" value="PROTEIN YDDL-RELATED"/>
    <property type="match status" value="1"/>
</dbReference>
<evidence type="ECO:0000256" key="3">
    <source>
        <dbReference type="ARBA" id="ARBA00022448"/>
    </source>
</evidence>
<evidence type="ECO:0000256" key="7">
    <source>
        <dbReference type="ARBA" id="ARBA00023065"/>
    </source>
</evidence>
<keyword evidence="4" id="KW-1134">Transmembrane beta strand</keyword>
<keyword evidence="5" id="KW-0812">Transmembrane</keyword>
<feature type="domain" description="Porin" evidence="12">
    <location>
        <begin position="14"/>
        <end position="326"/>
    </location>
</feature>
<comment type="caution">
    <text evidence="13">The sequence shown here is derived from an EMBL/GenBank/DDBJ whole genome shotgun (WGS) entry which is preliminary data.</text>
</comment>
<dbReference type="Pfam" id="PF13609">
    <property type="entry name" value="Porin_4"/>
    <property type="match status" value="1"/>
</dbReference>
<evidence type="ECO:0000313" key="13">
    <source>
        <dbReference type="EMBL" id="MDF3834348.1"/>
    </source>
</evidence>
<dbReference type="SUPFAM" id="SSF56935">
    <property type="entry name" value="Porins"/>
    <property type="match status" value="1"/>
</dbReference>
<evidence type="ECO:0000256" key="6">
    <source>
        <dbReference type="ARBA" id="ARBA00022729"/>
    </source>
</evidence>
<organism evidence="13 14">
    <name type="scientific">Cupriavidus basilensis</name>
    <dbReference type="NCBI Taxonomy" id="68895"/>
    <lineage>
        <taxon>Bacteria</taxon>
        <taxon>Pseudomonadati</taxon>
        <taxon>Pseudomonadota</taxon>
        <taxon>Betaproteobacteria</taxon>
        <taxon>Burkholderiales</taxon>
        <taxon>Burkholderiaceae</taxon>
        <taxon>Cupriavidus</taxon>
    </lineage>
</organism>
<evidence type="ECO:0000313" key="14">
    <source>
        <dbReference type="Proteomes" id="UP001216674"/>
    </source>
</evidence>
<protein>
    <submittedName>
        <fullName evidence="13">Porin</fullName>
    </submittedName>
</protein>
<evidence type="ECO:0000256" key="1">
    <source>
        <dbReference type="ARBA" id="ARBA00004571"/>
    </source>
</evidence>
<comment type="subcellular location">
    <subcellularLocation>
        <location evidence="1">Cell outer membrane</location>
        <topology evidence="1">Multi-pass membrane protein</topology>
    </subcellularLocation>
</comment>
<evidence type="ECO:0000256" key="9">
    <source>
        <dbReference type="ARBA" id="ARBA00023136"/>
    </source>
</evidence>
<evidence type="ECO:0000256" key="8">
    <source>
        <dbReference type="ARBA" id="ARBA00023114"/>
    </source>
</evidence>
<evidence type="ECO:0000256" key="10">
    <source>
        <dbReference type="ARBA" id="ARBA00023237"/>
    </source>
</evidence>
<keyword evidence="10" id="KW-0998">Cell outer membrane</keyword>
<feature type="signal peptide" evidence="11">
    <location>
        <begin position="1"/>
        <end position="27"/>
    </location>
</feature>
<feature type="chain" id="PRO_5046430098" evidence="11">
    <location>
        <begin position="28"/>
        <end position="355"/>
    </location>
</feature>
<evidence type="ECO:0000256" key="11">
    <source>
        <dbReference type="SAM" id="SignalP"/>
    </source>
</evidence>
<evidence type="ECO:0000256" key="2">
    <source>
        <dbReference type="ARBA" id="ARBA00011233"/>
    </source>
</evidence>
<keyword evidence="8" id="KW-0626">Porin</keyword>
<dbReference type="InterPro" id="IPR033900">
    <property type="entry name" value="Gram_neg_porin_domain"/>
</dbReference>
<dbReference type="Gene3D" id="2.40.160.10">
    <property type="entry name" value="Porin"/>
    <property type="match status" value="1"/>
</dbReference>
<proteinExistence type="predicted"/>
<dbReference type="EMBL" id="JARJLM010000264">
    <property type="protein sequence ID" value="MDF3834348.1"/>
    <property type="molecule type" value="Genomic_DNA"/>
</dbReference>
<sequence length="355" mass="37326">MEETLKKMTRNLIAAVAGGLLASAAQAQSSVTMYGVVDAGIEYVSHAGTTGSGSAYRVKSGNSAASRWGLRGKEDLGGGLSAIFVLENGFFVDTGMAAQGGRLFGRKAFVGIAGPWGQITLGRQYNILGDIFIPLDTTRYATYSVLSHDTHFSGIADNTIKYTGNFGNLTLSAMYSAGYDSTISGGSEVPGAPRVGQEIGAGASYTAGRLGMALVYDQRRGTSLATANSVERRYAAGLIYTSGPFIAVAGYRYLQGDLATPGLRSDLYWLGASYSIMPALTLRAGIYRTDRRASDDSATSYTLQAVYSLSKRTDVFLLGSYMDNRGRSKFGVANATTAAPGVGQTGIIAGIKHIF</sequence>
<evidence type="ECO:0000256" key="4">
    <source>
        <dbReference type="ARBA" id="ARBA00022452"/>
    </source>
</evidence>
<gene>
    <name evidence="13" type="ORF">P3W85_15505</name>
</gene>
<dbReference type="RefSeq" id="WP_276265452.1">
    <property type="nucleotide sequence ID" value="NZ_JARJLM010000264.1"/>
</dbReference>
<keyword evidence="7" id="KW-0406">Ion transport</keyword>
<dbReference type="InterPro" id="IPR050298">
    <property type="entry name" value="Gram-neg_bact_OMP"/>
</dbReference>
<keyword evidence="6 11" id="KW-0732">Signal</keyword>
<dbReference type="Proteomes" id="UP001216674">
    <property type="component" value="Unassembled WGS sequence"/>
</dbReference>
<keyword evidence="9" id="KW-0472">Membrane</keyword>
<evidence type="ECO:0000256" key="5">
    <source>
        <dbReference type="ARBA" id="ARBA00022692"/>
    </source>
</evidence>
<dbReference type="CDD" id="cd00342">
    <property type="entry name" value="gram_neg_porins"/>
    <property type="match status" value="1"/>
</dbReference>
<name>A0ABT6AP17_9BURK</name>
<dbReference type="PANTHER" id="PTHR34501:SF9">
    <property type="entry name" value="MAJOR OUTER MEMBRANE PROTEIN P.IA"/>
    <property type="match status" value="1"/>
</dbReference>
<reference evidence="13 14" key="1">
    <citation type="submission" date="2023-03" db="EMBL/GenBank/DDBJ databases">
        <title>Draft assemblies of triclosan tolerant bacteria isolated from returned activated sludge.</title>
        <authorList>
            <person name="Van Hamelsveld S."/>
        </authorList>
    </citation>
    <scope>NUCLEOTIDE SEQUENCE [LARGE SCALE GENOMIC DNA]</scope>
    <source>
        <strain evidence="13 14">GW210010_S58</strain>
    </source>
</reference>